<dbReference type="InterPro" id="IPR003594">
    <property type="entry name" value="HATPase_dom"/>
</dbReference>
<organism evidence="10 11">
    <name type="scientific">Oceanispirochaeta crateris</name>
    <dbReference type="NCBI Taxonomy" id="2518645"/>
    <lineage>
        <taxon>Bacteria</taxon>
        <taxon>Pseudomonadati</taxon>
        <taxon>Spirochaetota</taxon>
        <taxon>Spirochaetia</taxon>
        <taxon>Spirochaetales</taxon>
        <taxon>Spirochaetaceae</taxon>
        <taxon>Oceanispirochaeta</taxon>
    </lineage>
</organism>
<dbReference type="InterPro" id="IPR003661">
    <property type="entry name" value="HisK_dim/P_dom"/>
</dbReference>
<sequence>MILDHSRILIVDDNENIRDVLEEILVLEGYEVYSCSHAEEALDQAKTVLPDLFLLDIRLPNIDGIELCRILKKDPTTSSIPIIFISGLLGMEEKVRGFNAGAADYITKPFHNLDVLIRVNTHLMLRKNTLQLKSMNDDLEQKIQERTAELRVALDMAEEANDAKSDFLSNINHEMRTPLNGVLGMLKLMGTLPMDDDMEMYHSLAEFSARQLSAVISDILEYTQLDAGSMKLRYTSFSLYECLNKVCLLQKTHAENKGLDLSWTLPDAPAFFVSDEIRLVQIVSNLLINAIKYSVSGAITLRCTLTEVLKIEVRDQGPGIPESRIEDIFKPFIQLESPYTKEHNGTGLGLAICRSLSLALGGSLELESREGEGSCFTLVLPRQKEEPGKTDQQSKDILPLERPPLILVVEDDTINQYLLEQILESRGWEVLQAMNGEEALEELNSSQPDLILLDMGLPKKSGYEVLKEVRSMGQYDDLPIVAVTAYSHKEDLERFEAAGINDVITKPISEEALFQSISRLLALGKH</sequence>
<dbReference type="PROSITE" id="PS50110">
    <property type="entry name" value="RESPONSE_REGULATORY"/>
    <property type="match status" value="2"/>
</dbReference>
<dbReference type="InterPro" id="IPR011006">
    <property type="entry name" value="CheY-like_superfamily"/>
</dbReference>
<dbReference type="AlphaFoldDB" id="A0A5C1QEK3"/>
<keyword evidence="4" id="KW-0808">Transferase</keyword>
<dbReference type="EMBL" id="CP036150">
    <property type="protein sequence ID" value="QEN06483.1"/>
    <property type="molecule type" value="Genomic_DNA"/>
</dbReference>
<dbReference type="CDD" id="cd16922">
    <property type="entry name" value="HATPase_EvgS-ArcB-TorS-like"/>
    <property type="match status" value="1"/>
</dbReference>
<name>A0A5C1QEK3_9SPIO</name>
<dbReference type="GO" id="GO:0009927">
    <property type="term" value="F:histidine phosphotransfer kinase activity"/>
    <property type="evidence" value="ECO:0007669"/>
    <property type="project" value="TreeGrafter"/>
</dbReference>
<dbReference type="SUPFAM" id="SSF47384">
    <property type="entry name" value="Homodimeric domain of signal transducing histidine kinase"/>
    <property type="match status" value="1"/>
</dbReference>
<dbReference type="Pfam" id="PF02518">
    <property type="entry name" value="HATPase_c"/>
    <property type="match status" value="1"/>
</dbReference>
<dbReference type="Pfam" id="PF00072">
    <property type="entry name" value="Response_reg"/>
    <property type="match status" value="2"/>
</dbReference>
<dbReference type="PRINTS" id="PR00344">
    <property type="entry name" value="BCTRLSENSOR"/>
</dbReference>
<dbReference type="Gene3D" id="1.10.287.130">
    <property type="match status" value="1"/>
</dbReference>
<dbReference type="GO" id="GO:0000155">
    <property type="term" value="F:phosphorelay sensor kinase activity"/>
    <property type="evidence" value="ECO:0007669"/>
    <property type="project" value="InterPro"/>
</dbReference>
<evidence type="ECO:0000256" key="4">
    <source>
        <dbReference type="ARBA" id="ARBA00022679"/>
    </source>
</evidence>
<feature type="domain" description="Histidine kinase" evidence="8">
    <location>
        <begin position="170"/>
        <end position="384"/>
    </location>
</feature>
<evidence type="ECO:0000256" key="3">
    <source>
        <dbReference type="ARBA" id="ARBA00022553"/>
    </source>
</evidence>
<keyword evidence="3 6" id="KW-0597">Phosphoprotein</keyword>
<evidence type="ECO:0000256" key="2">
    <source>
        <dbReference type="ARBA" id="ARBA00012438"/>
    </source>
</evidence>
<dbReference type="RefSeq" id="WP_149484566.1">
    <property type="nucleotide sequence ID" value="NZ_CP036150.1"/>
</dbReference>
<dbReference type="KEGG" id="ock:EXM22_00185"/>
<dbReference type="SMART" id="SM00388">
    <property type="entry name" value="HisKA"/>
    <property type="match status" value="1"/>
</dbReference>
<feature type="modified residue" description="4-aspartylphosphate" evidence="6">
    <location>
        <position position="56"/>
    </location>
</feature>
<evidence type="ECO:0000313" key="10">
    <source>
        <dbReference type="EMBL" id="QEN06483.1"/>
    </source>
</evidence>
<dbReference type="SMART" id="SM00448">
    <property type="entry name" value="REC"/>
    <property type="match status" value="2"/>
</dbReference>
<dbReference type="InterPro" id="IPR004358">
    <property type="entry name" value="Sig_transdc_His_kin-like_C"/>
</dbReference>
<dbReference type="Gene3D" id="3.40.50.2300">
    <property type="match status" value="2"/>
</dbReference>
<protein>
    <recommendedName>
        <fullName evidence="2">histidine kinase</fullName>
        <ecNumber evidence="2">2.7.13.3</ecNumber>
    </recommendedName>
</protein>
<dbReference type="Pfam" id="PF00512">
    <property type="entry name" value="HisKA"/>
    <property type="match status" value="1"/>
</dbReference>
<keyword evidence="11" id="KW-1185">Reference proteome</keyword>
<dbReference type="Gene3D" id="3.30.565.10">
    <property type="entry name" value="Histidine kinase-like ATPase, C-terminal domain"/>
    <property type="match status" value="1"/>
</dbReference>
<dbReference type="InterPro" id="IPR005467">
    <property type="entry name" value="His_kinase_dom"/>
</dbReference>
<gene>
    <name evidence="10" type="ORF">EXM22_00185</name>
</gene>
<keyword evidence="5 10" id="KW-0418">Kinase</keyword>
<dbReference type="OrthoDB" id="6192248at2"/>
<feature type="domain" description="Response regulatory" evidence="9">
    <location>
        <begin position="7"/>
        <end position="123"/>
    </location>
</feature>
<dbReference type="CDD" id="cd00082">
    <property type="entry name" value="HisKA"/>
    <property type="match status" value="1"/>
</dbReference>
<dbReference type="InterPro" id="IPR036890">
    <property type="entry name" value="HATPase_C_sf"/>
</dbReference>
<feature type="modified residue" description="4-aspartylphosphate" evidence="6">
    <location>
        <position position="454"/>
    </location>
</feature>
<evidence type="ECO:0000256" key="1">
    <source>
        <dbReference type="ARBA" id="ARBA00000085"/>
    </source>
</evidence>
<dbReference type="PANTHER" id="PTHR43047:SF72">
    <property type="entry name" value="OSMOSENSING HISTIDINE PROTEIN KINASE SLN1"/>
    <property type="match status" value="1"/>
</dbReference>
<evidence type="ECO:0000256" key="5">
    <source>
        <dbReference type="ARBA" id="ARBA00022777"/>
    </source>
</evidence>
<evidence type="ECO:0000259" key="8">
    <source>
        <dbReference type="PROSITE" id="PS50109"/>
    </source>
</evidence>
<dbReference type="InterPro" id="IPR001789">
    <property type="entry name" value="Sig_transdc_resp-reg_receiver"/>
</dbReference>
<dbReference type="Gene3D" id="6.10.250.690">
    <property type="match status" value="1"/>
</dbReference>
<dbReference type="InterPro" id="IPR036097">
    <property type="entry name" value="HisK_dim/P_sf"/>
</dbReference>
<dbReference type="SUPFAM" id="SSF52172">
    <property type="entry name" value="CheY-like"/>
    <property type="match status" value="2"/>
</dbReference>
<reference evidence="10 11" key="1">
    <citation type="submission" date="2019-02" db="EMBL/GenBank/DDBJ databases">
        <title>Complete Genome Sequence and Methylome Analysis of free living Spirochaetas.</title>
        <authorList>
            <person name="Fomenkov A."/>
            <person name="Dubinina G."/>
            <person name="Leshcheva N."/>
            <person name="Mikheeva N."/>
            <person name="Grabovich M."/>
            <person name="Vincze T."/>
            <person name="Roberts R.J."/>
        </authorList>
    </citation>
    <scope>NUCLEOTIDE SEQUENCE [LARGE SCALE GENOMIC DNA]</scope>
    <source>
        <strain evidence="10 11">K2</strain>
    </source>
</reference>
<evidence type="ECO:0000313" key="11">
    <source>
        <dbReference type="Proteomes" id="UP000324209"/>
    </source>
</evidence>
<dbReference type="CDD" id="cd17546">
    <property type="entry name" value="REC_hyHK_CKI1_RcsC-like"/>
    <property type="match status" value="1"/>
</dbReference>
<dbReference type="GO" id="GO:0005886">
    <property type="term" value="C:plasma membrane"/>
    <property type="evidence" value="ECO:0007669"/>
    <property type="project" value="TreeGrafter"/>
</dbReference>
<dbReference type="EC" id="2.7.13.3" evidence="2"/>
<comment type="catalytic activity">
    <reaction evidence="1">
        <text>ATP + protein L-histidine = ADP + protein N-phospho-L-histidine.</text>
        <dbReference type="EC" id="2.7.13.3"/>
    </reaction>
</comment>
<dbReference type="PANTHER" id="PTHR43047">
    <property type="entry name" value="TWO-COMPONENT HISTIDINE PROTEIN KINASE"/>
    <property type="match status" value="1"/>
</dbReference>
<accession>A0A5C1QEK3</accession>
<evidence type="ECO:0000256" key="7">
    <source>
        <dbReference type="SAM" id="Coils"/>
    </source>
</evidence>
<evidence type="ECO:0000256" key="6">
    <source>
        <dbReference type="PROSITE-ProRule" id="PRU00169"/>
    </source>
</evidence>
<keyword evidence="7" id="KW-0175">Coiled coil</keyword>
<dbReference type="Proteomes" id="UP000324209">
    <property type="component" value="Chromosome"/>
</dbReference>
<proteinExistence type="predicted"/>
<dbReference type="PROSITE" id="PS50109">
    <property type="entry name" value="HIS_KIN"/>
    <property type="match status" value="1"/>
</dbReference>
<dbReference type="SUPFAM" id="SSF55874">
    <property type="entry name" value="ATPase domain of HSP90 chaperone/DNA topoisomerase II/histidine kinase"/>
    <property type="match status" value="1"/>
</dbReference>
<feature type="coiled-coil region" evidence="7">
    <location>
        <begin position="125"/>
        <end position="156"/>
    </location>
</feature>
<feature type="domain" description="Response regulatory" evidence="9">
    <location>
        <begin position="405"/>
        <end position="521"/>
    </location>
</feature>
<evidence type="ECO:0000259" key="9">
    <source>
        <dbReference type="PROSITE" id="PS50110"/>
    </source>
</evidence>
<dbReference type="SMART" id="SM00387">
    <property type="entry name" value="HATPase_c"/>
    <property type="match status" value="1"/>
</dbReference>